<comment type="caution">
    <text evidence="1">The sequence shown here is derived from an EMBL/GenBank/DDBJ whole genome shotgun (WGS) entry which is preliminary data.</text>
</comment>
<name>A0ABW0NCB2_9BURK</name>
<organism evidence="1 2">
    <name type="scientific">Caenimonas terrae</name>
    <dbReference type="NCBI Taxonomy" id="696074"/>
    <lineage>
        <taxon>Bacteria</taxon>
        <taxon>Pseudomonadati</taxon>
        <taxon>Pseudomonadota</taxon>
        <taxon>Betaproteobacteria</taxon>
        <taxon>Burkholderiales</taxon>
        <taxon>Comamonadaceae</taxon>
        <taxon>Caenimonas</taxon>
    </lineage>
</organism>
<dbReference type="Pfam" id="PF07394">
    <property type="entry name" value="DUF1501"/>
    <property type="match status" value="1"/>
</dbReference>
<accession>A0ABW0NCB2</accession>
<proteinExistence type="predicted"/>
<dbReference type="EMBL" id="JBHSMF010000006">
    <property type="protein sequence ID" value="MFC5497607.1"/>
    <property type="molecule type" value="Genomic_DNA"/>
</dbReference>
<dbReference type="InterPro" id="IPR010869">
    <property type="entry name" value="DUF1501"/>
</dbReference>
<protein>
    <submittedName>
        <fullName evidence="1">DUF1501 domain-containing protein</fullName>
    </submittedName>
</protein>
<sequence length="465" mass="47884">MNHFPTLRPDNAGRRAFLRRGAALSLAAGATPWALSLAAMGEAAAATATDYKALVCVFLYGGNDQSNTLVPYDSASYRAYQSLRSNIALDRNALTGTVLNPATPLADGRQYALAPGLAPLLPLFDGGKLSVVLNVGTLVRPTTKAQYAAGSVQLPPKLFSHNDQQSFWQASSPEGATSGWGGRMGDLYASGNGNATFTCVSVAGNAVFMSGRSAVQYQVTPSGSVPVAGIKSPLFGSAACSQALQALMTQPRTHLFESEYTRVTGRSIAANDQLTAALSGVNVSTPFPAGNSLGDQLKMVARMIAARGATGAKRQVFFVSLGGFDTHDGLATAHPVLMASVGSALAAFYQSTVELGVADQVTTFTGSDFGRTLVSNTDGSDHGWGNMQFVLGGGVLGKSFVGSAPVPASNGPDDVGQGRLLPSLAVEQYAATLAGWFGVSATDQAGVLPNLGNFSARNLGFMAPA</sequence>
<dbReference type="InterPro" id="IPR006311">
    <property type="entry name" value="TAT_signal"/>
</dbReference>
<dbReference type="PANTHER" id="PTHR43737:SF1">
    <property type="entry name" value="DUF1501 DOMAIN-CONTAINING PROTEIN"/>
    <property type="match status" value="1"/>
</dbReference>
<dbReference type="Proteomes" id="UP001596037">
    <property type="component" value="Unassembled WGS sequence"/>
</dbReference>
<evidence type="ECO:0000313" key="2">
    <source>
        <dbReference type="Proteomes" id="UP001596037"/>
    </source>
</evidence>
<gene>
    <name evidence="1" type="ORF">ACFPOE_08690</name>
</gene>
<reference evidence="2" key="1">
    <citation type="journal article" date="2019" name="Int. J. Syst. Evol. Microbiol.">
        <title>The Global Catalogue of Microorganisms (GCM) 10K type strain sequencing project: providing services to taxonomists for standard genome sequencing and annotation.</title>
        <authorList>
            <consortium name="The Broad Institute Genomics Platform"/>
            <consortium name="The Broad Institute Genome Sequencing Center for Infectious Disease"/>
            <person name="Wu L."/>
            <person name="Ma J."/>
        </authorList>
    </citation>
    <scope>NUCLEOTIDE SEQUENCE [LARGE SCALE GENOMIC DNA]</scope>
    <source>
        <strain evidence="2">CCUG 57401</strain>
    </source>
</reference>
<evidence type="ECO:0000313" key="1">
    <source>
        <dbReference type="EMBL" id="MFC5497607.1"/>
    </source>
</evidence>
<dbReference type="RefSeq" id="WP_376849689.1">
    <property type="nucleotide sequence ID" value="NZ_JBHSMF010000006.1"/>
</dbReference>
<dbReference type="PANTHER" id="PTHR43737">
    <property type="entry name" value="BLL7424 PROTEIN"/>
    <property type="match status" value="1"/>
</dbReference>
<dbReference type="PROSITE" id="PS51318">
    <property type="entry name" value="TAT"/>
    <property type="match status" value="1"/>
</dbReference>
<keyword evidence="2" id="KW-1185">Reference proteome</keyword>